<gene>
    <name evidence="2" type="ORF">KWG56_09055</name>
</gene>
<proteinExistence type="predicted"/>
<protein>
    <submittedName>
        <fullName evidence="2">Uncharacterized protein</fullName>
    </submittedName>
</protein>
<keyword evidence="3" id="KW-1185">Reference proteome</keyword>
<feature type="transmembrane region" description="Helical" evidence="1">
    <location>
        <begin position="51"/>
        <end position="73"/>
    </location>
</feature>
<keyword evidence="1" id="KW-1133">Transmembrane helix</keyword>
<dbReference type="Proteomes" id="UP000824334">
    <property type="component" value="Chromosome"/>
</dbReference>
<evidence type="ECO:0000313" key="3">
    <source>
        <dbReference type="Proteomes" id="UP000824334"/>
    </source>
</evidence>
<organism evidence="2 3">
    <name type="scientific">Brevundimonas nasdae</name>
    <dbReference type="NCBI Taxonomy" id="172043"/>
    <lineage>
        <taxon>Bacteria</taxon>
        <taxon>Pseudomonadati</taxon>
        <taxon>Pseudomonadota</taxon>
        <taxon>Alphaproteobacteria</taxon>
        <taxon>Caulobacterales</taxon>
        <taxon>Caulobacteraceae</taxon>
        <taxon>Brevundimonas</taxon>
    </lineage>
</organism>
<evidence type="ECO:0000256" key="1">
    <source>
        <dbReference type="SAM" id="Phobius"/>
    </source>
</evidence>
<name>A0ABX8TM13_9CAUL</name>
<dbReference type="EMBL" id="CP080034">
    <property type="protein sequence ID" value="QYC12064.1"/>
    <property type="molecule type" value="Genomic_DNA"/>
</dbReference>
<accession>A0ABX8TM13</accession>
<keyword evidence="1" id="KW-0812">Transmembrane</keyword>
<reference evidence="2 3" key="1">
    <citation type="submission" date="2021-07" db="EMBL/GenBank/DDBJ databases">
        <title>Isolation and characterization of bacteria from a gold mining with a capacity of golden bioaccumulation.</title>
        <authorList>
            <person name="Yang X.J."/>
        </authorList>
    </citation>
    <scope>NUCLEOTIDE SEQUENCE [LARGE SCALE GENOMIC DNA]</scope>
    <source>
        <strain evidence="2 3">Au29</strain>
    </source>
</reference>
<evidence type="ECO:0000313" key="2">
    <source>
        <dbReference type="EMBL" id="QYC12064.1"/>
    </source>
</evidence>
<dbReference type="GeneID" id="94375413"/>
<keyword evidence="1" id="KW-0472">Membrane</keyword>
<feature type="transmembrane region" description="Helical" evidence="1">
    <location>
        <begin position="6"/>
        <end position="23"/>
    </location>
</feature>
<sequence>MNTTAIFSLAVYAALAGLMYVRANSRLRHHAKLPMQWGLNKQPNWYAPRHVALIVTPILGGIGFLAVALMAATVPKPPSAPAGQVIGLLVGLGAFGIAVFAGYLWLVARWDRSTASTAE</sequence>
<dbReference type="RefSeq" id="WP_219354506.1">
    <property type="nucleotide sequence ID" value="NZ_CP080034.1"/>
</dbReference>
<feature type="transmembrane region" description="Helical" evidence="1">
    <location>
        <begin position="85"/>
        <end position="106"/>
    </location>
</feature>